<organism evidence="1 2">
    <name type="scientific">Trichomalopsis sarcophagae</name>
    <dbReference type="NCBI Taxonomy" id="543379"/>
    <lineage>
        <taxon>Eukaryota</taxon>
        <taxon>Metazoa</taxon>
        <taxon>Ecdysozoa</taxon>
        <taxon>Arthropoda</taxon>
        <taxon>Hexapoda</taxon>
        <taxon>Insecta</taxon>
        <taxon>Pterygota</taxon>
        <taxon>Neoptera</taxon>
        <taxon>Endopterygota</taxon>
        <taxon>Hymenoptera</taxon>
        <taxon>Apocrita</taxon>
        <taxon>Proctotrupomorpha</taxon>
        <taxon>Chalcidoidea</taxon>
        <taxon>Pteromalidae</taxon>
        <taxon>Pteromalinae</taxon>
        <taxon>Trichomalopsis</taxon>
    </lineage>
</organism>
<dbReference type="AlphaFoldDB" id="A0A232EYJ3"/>
<accession>A0A232EYJ3</accession>
<sequence>MSWRIRPEELFLEVSRPFSSKMNLQQTMTEVNKMDFLREFRTGAKDETGIAGELLVVAADDGFYHYGHLQSREGGY</sequence>
<dbReference type="Proteomes" id="UP000215335">
    <property type="component" value="Unassembled WGS sequence"/>
</dbReference>
<reference evidence="1 2" key="1">
    <citation type="journal article" date="2017" name="Curr. Biol.">
        <title>The Evolution of Venom by Co-option of Single-Copy Genes.</title>
        <authorList>
            <person name="Martinson E.O."/>
            <person name="Mrinalini"/>
            <person name="Kelkar Y.D."/>
            <person name="Chang C.H."/>
            <person name="Werren J.H."/>
        </authorList>
    </citation>
    <scope>NUCLEOTIDE SEQUENCE [LARGE SCALE GENOMIC DNA]</scope>
    <source>
        <strain evidence="1 2">Alberta</strain>
        <tissue evidence="1">Whole body</tissue>
    </source>
</reference>
<dbReference type="EMBL" id="NNAY01001617">
    <property type="protein sequence ID" value="OXU23415.1"/>
    <property type="molecule type" value="Genomic_DNA"/>
</dbReference>
<protein>
    <submittedName>
        <fullName evidence="1">Uncharacterized protein</fullName>
    </submittedName>
</protein>
<gene>
    <name evidence="1" type="ORF">TSAR_014829</name>
</gene>
<evidence type="ECO:0000313" key="1">
    <source>
        <dbReference type="EMBL" id="OXU23415.1"/>
    </source>
</evidence>
<evidence type="ECO:0000313" key="2">
    <source>
        <dbReference type="Proteomes" id="UP000215335"/>
    </source>
</evidence>
<name>A0A232EYJ3_9HYME</name>
<proteinExistence type="predicted"/>
<comment type="caution">
    <text evidence="1">The sequence shown here is derived from an EMBL/GenBank/DDBJ whole genome shotgun (WGS) entry which is preliminary data.</text>
</comment>
<keyword evidence="2" id="KW-1185">Reference proteome</keyword>